<protein>
    <submittedName>
        <fullName evidence="1">Uncharacterized protein</fullName>
    </submittedName>
</protein>
<keyword evidence="2" id="KW-1185">Reference proteome</keyword>
<evidence type="ECO:0000313" key="2">
    <source>
        <dbReference type="Proteomes" id="UP001159363"/>
    </source>
</evidence>
<dbReference type="Proteomes" id="UP001159363">
    <property type="component" value="Chromosome 14"/>
</dbReference>
<gene>
    <name evidence="1" type="ORF">PR048_031852</name>
</gene>
<proteinExistence type="predicted"/>
<organism evidence="1 2">
    <name type="scientific">Dryococelus australis</name>
    <dbReference type="NCBI Taxonomy" id="614101"/>
    <lineage>
        <taxon>Eukaryota</taxon>
        <taxon>Metazoa</taxon>
        <taxon>Ecdysozoa</taxon>
        <taxon>Arthropoda</taxon>
        <taxon>Hexapoda</taxon>
        <taxon>Insecta</taxon>
        <taxon>Pterygota</taxon>
        <taxon>Neoptera</taxon>
        <taxon>Polyneoptera</taxon>
        <taxon>Phasmatodea</taxon>
        <taxon>Verophasmatodea</taxon>
        <taxon>Anareolatae</taxon>
        <taxon>Phasmatidae</taxon>
        <taxon>Eurycanthinae</taxon>
        <taxon>Dryococelus</taxon>
    </lineage>
</organism>
<sequence>MVVPIHKQGEDREACSYRPVSLLVVPIHKQGEDRGGLQLQTGEFHWWYLYTSRERIGEAWQLQTEAWQLQTGEFHWWYLYTSRERIGGGLQLQTGEFHWWYLYTSRRDRERPGSYRPGEAWQLQTSEFHWWYLYTSRERIGRGLAATTSEFHWCTYTQAGEDRGGLAATDRIGEAWQLQTGVSLVYLYTSRERIGKAWQLQTGEDRESLAATDREFHWWYLYTSRERIGDTGSYRPVSFTGGTYTQAGEDRGRPGSYRPVSFTGVPIHKQERIGGGLAATDRERPGSYRPVSFTGGTYTQAGRGYGEAWQLQTGDGFTGGTYTTSRERIRRGLAATDR</sequence>
<reference evidence="1 2" key="1">
    <citation type="submission" date="2023-02" db="EMBL/GenBank/DDBJ databases">
        <title>LHISI_Scaffold_Assembly.</title>
        <authorList>
            <person name="Stuart O.P."/>
            <person name="Cleave R."/>
            <person name="Magrath M.J.L."/>
            <person name="Mikheyev A.S."/>
        </authorList>
    </citation>
    <scope>NUCLEOTIDE SEQUENCE [LARGE SCALE GENOMIC DNA]</scope>
    <source>
        <strain evidence="1">Daus_M_001</strain>
        <tissue evidence="1">Leg muscle</tissue>
    </source>
</reference>
<name>A0ABQ9G6F7_9NEOP</name>
<dbReference type="EMBL" id="JARBHB010000015">
    <property type="protein sequence ID" value="KAJ8868043.1"/>
    <property type="molecule type" value="Genomic_DNA"/>
</dbReference>
<evidence type="ECO:0000313" key="1">
    <source>
        <dbReference type="EMBL" id="KAJ8868043.1"/>
    </source>
</evidence>
<comment type="caution">
    <text evidence="1">The sequence shown here is derived from an EMBL/GenBank/DDBJ whole genome shotgun (WGS) entry which is preliminary data.</text>
</comment>
<accession>A0ABQ9G6F7</accession>